<dbReference type="InterPro" id="IPR023214">
    <property type="entry name" value="HAD_sf"/>
</dbReference>
<dbReference type="OrthoDB" id="9799365at2"/>
<protein>
    <recommendedName>
        <fullName evidence="3">Acid phosphatase</fullName>
    </recommendedName>
</protein>
<name>A0A7K0DU74_9NOCA</name>
<proteinExistence type="predicted"/>
<evidence type="ECO:0000313" key="1">
    <source>
        <dbReference type="EMBL" id="MQY28922.1"/>
    </source>
</evidence>
<dbReference type="SUPFAM" id="SSF56784">
    <property type="entry name" value="HAD-like"/>
    <property type="match status" value="1"/>
</dbReference>
<dbReference type="Pfam" id="PF12710">
    <property type="entry name" value="HAD"/>
    <property type="match status" value="1"/>
</dbReference>
<dbReference type="RefSeq" id="WP_153345377.1">
    <property type="nucleotide sequence ID" value="NZ_WEGI01000010.1"/>
</dbReference>
<sequence length="311" mass="34506">MPTALTSWADGPAESAIVAFVERVTTPGGSDFVEPADRVAVFDNDGTLWCEKPMPIQLDFIIQRLADLAAADPVLRTRQPWQAAGEHDFAWFGAAMVEHYRGDDTNLTLLMNAVTAAFDTLSVEDYQTRVLEFFAHAAHPTLHRPYRGCGYRPMVELLGYLGDRGFTTYIASGGDRDFMRPIAGTLYGVPPERIIGSAVGLTYRDRGEDSDLVYKAAMDFFDEGPEKPIRIWSRIGRRPILAVGNSNGDLPMLSYTSAQHRPTLPILVAHDDTEREFAYTAGAEEVLARAQRLGWTMVSMKNDWLDIFAPA</sequence>
<dbReference type="AlphaFoldDB" id="A0A7K0DU74"/>
<comment type="caution">
    <text evidence="1">The sequence shown here is derived from an EMBL/GenBank/DDBJ whole genome shotgun (WGS) entry which is preliminary data.</text>
</comment>
<reference evidence="1 2" key="1">
    <citation type="submission" date="2019-10" db="EMBL/GenBank/DDBJ databases">
        <title>Nocardia macrotermitis sp. nov. and Nocardia aurantia sp. nov., isolated from the gut of fungus growing-termite Macrotermes natalensis.</title>
        <authorList>
            <person name="Benndorf R."/>
            <person name="Schwitalla J."/>
            <person name="Martin K."/>
            <person name="De Beer W."/>
            <person name="Kaster A.-K."/>
            <person name="Vollmers J."/>
            <person name="Poulsen M."/>
            <person name="Beemelmanns C."/>
        </authorList>
    </citation>
    <scope>NUCLEOTIDE SEQUENCE [LARGE SCALE GENOMIC DNA]</scope>
    <source>
        <strain evidence="1 2">RB56</strain>
    </source>
</reference>
<evidence type="ECO:0000313" key="2">
    <source>
        <dbReference type="Proteomes" id="UP000431401"/>
    </source>
</evidence>
<dbReference type="CDD" id="cd01427">
    <property type="entry name" value="HAD_like"/>
    <property type="match status" value="1"/>
</dbReference>
<accession>A0A7K0DU74</accession>
<dbReference type="EMBL" id="WEGI01000010">
    <property type="protein sequence ID" value="MQY28922.1"/>
    <property type="molecule type" value="Genomic_DNA"/>
</dbReference>
<dbReference type="Gene3D" id="3.40.50.1000">
    <property type="entry name" value="HAD superfamily/HAD-like"/>
    <property type="match status" value="1"/>
</dbReference>
<keyword evidence="2" id="KW-1185">Reference proteome</keyword>
<organism evidence="1 2">
    <name type="scientific">Nocardia aurantia</name>
    <dbReference type="NCBI Taxonomy" id="2585199"/>
    <lineage>
        <taxon>Bacteria</taxon>
        <taxon>Bacillati</taxon>
        <taxon>Actinomycetota</taxon>
        <taxon>Actinomycetes</taxon>
        <taxon>Mycobacteriales</taxon>
        <taxon>Nocardiaceae</taxon>
        <taxon>Nocardia</taxon>
    </lineage>
</organism>
<evidence type="ECO:0008006" key="3">
    <source>
        <dbReference type="Google" id="ProtNLM"/>
    </source>
</evidence>
<dbReference type="Proteomes" id="UP000431401">
    <property type="component" value="Unassembled WGS sequence"/>
</dbReference>
<dbReference type="InterPro" id="IPR036412">
    <property type="entry name" value="HAD-like_sf"/>
</dbReference>
<gene>
    <name evidence="1" type="ORF">NRB56_45110</name>
</gene>